<evidence type="ECO:0000256" key="1">
    <source>
        <dbReference type="PROSITE-ProRule" id="PRU00464"/>
    </source>
</evidence>
<dbReference type="RefSeq" id="WP_172458208.1">
    <property type="nucleotide sequence ID" value="NZ_UAPU01000007.1"/>
</dbReference>
<name>A0A2X0V4H3_9GAMM</name>
<protein>
    <submittedName>
        <fullName evidence="3">HIT domain</fullName>
    </submittedName>
</protein>
<dbReference type="AlphaFoldDB" id="A0A2X0V4H3"/>
<dbReference type="Pfam" id="PF01230">
    <property type="entry name" value="HIT"/>
    <property type="match status" value="1"/>
</dbReference>
<proteinExistence type="predicted"/>
<feature type="domain" description="HIT" evidence="2">
    <location>
        <begin position="5"/>
        <end position="108"/>
    </location>
</feature>
<dbReference type="EMBL" id="UAPV01000001">
    <property type="protein sequence ID" value="SPT69414.1"/>
    <property type="molecule type" value="Genomic_DNA"/>
</dbReference>
<dbReference type="InterPro" id="IPR036265">
    <property type="entry name" value="HIT-like_sf"/>
</dbReference>
<keyword evidence="4" id="KW-1185">Reference proteome</keyword>
<dbReference type="PANTHER" id="PTHR42997:SF1">
    <property type="entry name" value="AP-4-A PHOSPHORYLASE"/>
    <property type="match status" value="1"/>
</dbReference>
<evidence type="ECO:0000313" key="4">
    <source>
        <dbReference type="Proteomes" id="UP000250086"/>
    </source>
</evidence>
<dbReference type="PANTHER" id="PTHR42997">
    <property type="entry name" value="HIT FAMILY HYDROLASE"/>
    <property type="match status" value="1"/>
</dbReference>
<gene>
    <name evidence="3" type="primary">hit</name>
    <name evidence="3" type="ORF">NCTC13093_00786</name>
</gene>
<evidence type="ECO:0000313" key="3">
    <source>
        <dbReference type="EMBL" id="SPT69414.1"/>
    </source>
</evidence>
<accession>A0A2X0V4H3</accession>
<sequence>MSDCMYCEENDKLKSLMIKICDLSFSTLYLFKDQNHKGRCIVACKKHVNEIFELSDEERNMFFADVAKVAKAQKELFGANKINYGIFGDKMPHFHVHMVPKYEGALQWGGFFNDAGITPKHLSDEEYAALMDKIKAAVL</sequence>
<organism evidence="3 4">
    <name type="scientific">Anaerobiospirillum thomasii</name>
    <dbReference type="NCBI Taxonomy" id="179995"/>
    <lineage>
        <taxon>Bacteria</taxon>
        <taxon>Pseudomonadati</taxon>
        <taxon>Pseudomonadota</taxon>
        <taxon>Gammaproteobacteria</taxon>
        <taxon>Aeromonadales</taxon>
        <taxon>Succinivibrionaceae</taxon>
        <taxon>Anaerobiospirillum</taxon>
    </lineage>
</organism>
<dbReference type="InterPro" id="IPR052908">
    <property type="entry name" value="AP-4-A_phosphorylase"/>
</dbReference>
<dbReference type="GO" id="GO:0003824">
    <property type="term" value="F:catalytic activity"/>
    <property type="evidence" value="ECO:0007669"/>
    <property type="project" value="InterPro"/>
</dbReference>
<feature type="short sequence motif" description="Histidine triad motif" evidence="1">
    <location>
        <begin position="93"/>
        <end position="97"/>
    </location>
</feature>
<evidence type="ECO:0000259" key="2">
    <source>
        <dbReference type="PROSITE" id="PS51084"/>
    </source>
</evidence>
<dbReference type="SUPFAM" id="SSF54197">
    <property type="entry name" value="HIT-like"/>
    <property type="match status" value="1"/>
</dbReference>
<dbReference type="PROSITE" id="PS51084">
    <property type="entry name" value="HIT_2"/>
    <property type="match status" value="1"/>
</dbReference>
<dbReference type="Proteomes" id="UP000250086">
    <property type="component" value="Unassembled WGS sequence"/>
</dbReference>
<dbReference type="InterPro" id="IPR011146">
    <property type="entry name" value="HIT-like"/>
</dbReference>
<dbReference type="Gene3D" id="3.30.428.10">
    <property type="entry name" value="HIT-like"/>
    <property type="match status" value="1"/>
</dbReference>
<reference evidence="3 4" key="1">
    <citation type="submission" date="2018-06" db="EMBL/GenBank/DDBJ databases">
        <authorList>
            <consortium name="Pathogen Informatics"/>
            <person name="Doyle S."/>
        </authorList>
    </citation>
    <scope>NUCLEOTIDE SEQUENCE [LARGE SCALE GENOMIC DNA]</scope>
    <source>
        <strain evidence="3 4">NCTC13093</strain>
    </source>
</reference>